<dbReference type="Gene3D" id="2.60.120.10">
    <property type="entry name" value="Jelly Rolls"/>
    <property type="match status" value="1"/>
</dbReference>
<gene>
    <name evidence="3" type="ORF">ANBU17_00260</name>
</gene>
<evidence type="ECO:0000259" key="2">
    <source>
        <dbReference type="Pfam" id="PF07883"/>
    </source>
</evidence>
<proteinExistence type="predicted"/>
<dbReference type="CDD" id="cd02221">
    <property type="entry name" value="cupin_TM1287-like"/>
    <property type="match status" value="1"/>
</dbReference>
<dbReference type="Proteomes" id="UP000613208">
    <property type="component" value="Unassembled WGS sequence"/>
</dbReference>
<comment type="caution">
    <text evidence="3">The sequence shown here is derived from an EMBL/GenBank/DDBJ whole genome shotgun (WGS) entry which is preliminary data.</text>
</comment>
<protein>
    <submittedName>
        <fullName evidence="3">Cupin</fullName>
    </submittedName>
</protein>
<dbReference type="InterPro" id="IPR011051">
    <property type="entry name" value="RmlC_Cupin_sf"/>
</dbReference>
<dbReference type="AlphaFoldDB" id="A0A916VB59"/>
<dbReference type="InterPro" id="IPR013096">
    <property type="entry name" value="Cupin_2"/>
</dbReference>
<evidence type="ECO:0000313" key="4">
    <source>
        <dbReference type="Proteomes" id="UP000613208"/>
    </source>
</evidence>
<dbReference type="Pfam" id="PF07883">
    <property type="entry name" value="Cupin_2"/>
    <property type="match status" value="1"/>
</dbReference>
<dbReference type="PANTHER" id="PTHR35848:SF6">
    <property type="entry name" value="CUPIN TYPE-2 DOMAIN-CONTAINING PROTEIN"/>
    <property type="match status" value="1"/>
</dbReference>
<keyword evidence="4" id="KW-1185">Reference proteome</keyword>
<dbReference type="PANTHER" id="PTHR35848">
    <property type="entry name" value="OXALATE-BINDING PROTEIN"/>
    <property type="match status" value="1"/>
</dbReference>
<dbReference type="EMBL" id="BLYI01000002">
    <property type="protein sequence ID" value="GFO83679.1"/>
    <property type="molecule type" value="Genomic_DNA"/>
</dbReference>
<dbReference type="GO" id="GO:0046872">
    <property type="term" value="F:metal ion binding"/>
    <property type="evidence" value="ECO:0007669"/>
    <property type="project" value="UniProtKB-KW"/>
</dbReference>
<dbReference type="SUPFAM" id="SSF51182">
    <property type="entry name" value="RmlC-like cupins"/>
    <property type="match status" value="1"/>
</dbReference>
<reference evidence="3" key="1">
    <citation type="submission" date="2020-06" db="EMBL/GenBank/DDBJ databases">
        <title>Characterization of fructooligosaccharide metabolism and fructooligosaccharide-degrading enzymes in human commensal butyrate producers.</title>
        <authorList>
            <person name="Tanno H."/>
            <person name="Fujii T."/>
            <person name="Hirano K."/>
            <person name="Maeno S."/>
            <person name="Tonozuka T."/>
            <person name="Sakamoto M."/>
            <person name="Ohkuma M."/>
            <person name="Tochio T."/>
            <person name="Endo A."/>
        </authorList>
    </citation>
    <scope>NUCLEOTIDE SEQUENCE</scope>
    <source>
        <strain evidence="3">JCM 17466</strain>
    </source>
</reference>
<evidence type="ECO:0000313" key="3">
    <source>
        <dbReference type="EMBL" id="GFO83679.1"/>
    </source>
</evidence>
<dbReference type="InterPro" id="IPR014710">
    <property type="entry name" value="RmlC-like_jellyroll"/>
</dbReference>
<feature type="domain" description="Cupin type-2" evidence="2">
    <location>
        <begin position="44"/>
        <end position="110"/>
    </location>
</feature>
<evidence type="ECO:0000256" key="1">
    <source>
        <dbReference type="ARBA" id="ARBA00022723"/>
    </source>
</evidence>
<dbReference type="RefSeq" id="WP_201309499.1">
    <property type="nucleotide sequence ID" value="NZ_BLYI01000002.1"/>
</dbReference>
<name>A0A916VB59_9FIRM</name>
<keyword evidence="1" id="KW-0479">Metal-binding</keyword>
<sequence length="116" mass="12806">MYLKNEDVKMEAVENARGGKGTIYKTSFLTKTEMKNSSRLFGKIVIPPGCSFGYHEHQDEGEAYHILQGTGLYNDNGETYEVHAGDTTYTMSGCGHGIENIGDEDLVLIALILLDK</sequence>
<dbReference type="InterPro" id="IPR051610">
    <property type="entry name" value="GPI/OXD"/>
</dbReference>
<accession>A0A916VB59</accession>
<organism evidence="3 4">
    <name type="scientific">Anaerostipes butyraticus</name>
    <dbReference type="NCBI Taxonomy" id="645466"/>
    <lineage>
        <taxon>Bacteria</taxon>
        <taxon>Bacillati</taxon>
        <taxon>Bacillota</taxon>
        <taxon>Clostridia</taxon>
        <taxon>Lachnospirales</taxon>
        <taxon>Lachnospiraceae</taxon>
        <taxon>Anaerostipes</taxon>
    </lineage>
</organism>